<evidence type="ECO:0008006" key="4">
    <source>
        <dbReference type="Google" id="ProtNLM"/>
    </source>
</evidence>
<dbReference type="Proteomes" id="UP000051015">
    <property type="component" value="Unassembled WGS sequence"/>
</dbReference>
<organism evidence="2 3">
    <name type="scientific">Liquorilactobacillus aquaticus DSM 21051</name>
    <dbReference type="NCBI Taxonomy" id="1423725"/>
    <lineage>
        <taxon>Bacteria</taxon>
        <taxon>Bacillati</taxon>
        <taxon>Bacillota</taxon>
        <taxon>Bacilli</taxon>
        <taxon>Lactobacillales</taxon>
        <taxon>Lactobacillaceae</taxon>
        <taxon>Liquorilactobacillus</taxon>
    </lineage>
</organism>
<keyword evidence="1" id="KW-0472">Membrane</keyword>
<evidence type="ECO:0000313" key="2">
    <source>
        <dbReference type="EMBL" id="KRM97299.1"/>
    </source>
</evidence>
<comment type="caution">
    <text evidence="2">The sequence shown here is derived from an EMBL/GenBank/DDBJ whole genome shotgun (WGS) entry which is preliminary data.</text>
</comment>
<evidence type="ECO:0000313" key="3">
    <source>
        <dbReference type="Proteomes" id="UP000051015"/>
    </source>
</evidence>
<keyword evidence="3" id="KW-1185">Reference proteome</keyword>
<dbReference type="PANTHER" id="PTHR40076:SF1">
    <property type="entry name" value="MEMBRANE PROTEIN"/>
    <property type="match status" value="1"/>
</dbReference>
<feature type="transmembrane region" description="Helical" evidence="1">
    <location>
        <begin position="25"/>
        <end position="51"/>
    </location>
</feature>
<feature type="transmembrane region" description="Helical" evidence="1">
    <location>
        <begin position="193"/>
        <end position="217"/>
    </location>
</feature>
<keyword evidence="1" id="KW-0812">Transmembrane</keyword>
<dbReference type="InterPro" id="IPR010380">
    <property type="entry name" value="DUF975"/>
</dbReference>
<keyword evidence="1" id="KW-1133">Transmembrane helix</keyword>
<feature type="transmembrane region" description="Helical" evidence="1">
    <location>
        <begin position="80"/>
        <end position="100"/>
    </location>
</feature>
<reference evidence="2 3" key="1">
    <citation type="journal article" date="2015" name="Genome Announc.">
        <title>Expanding the biotechnology potential of lactobacilli through comparative genomics of 213 strains and associated genera.</title>
        <authorList>
            <person name="Sun Z."/>
            <person name="Harris H.M."/>
            <person name="McCann A."/>
            <person name="Guo C."/>
            <person name="Argimon S."/>
            <person name="Zhang W."/>
            <person name="Yang X."/>
            <person name="Jeffery I.B."/>
            <person name="Cooney J.C."/>
            <person name="Kagawa T.F."/>
            <person name="Liu W."/>
            <person name="Song Y."/>
            <person name="Salvetti E."/>
            <person name="Wrobel A."/>
            <person name="Rasinkangas P."/>
            <person name="Parkhill J."/>
            <person name="Rea M.C."/>
            <person name="O'Sullivan O."/>
            <person name="Ritari J."/>
            <person name="Douillard F.P."/>
            <person name="Paul Ross R."/>
            <person name="Yang R."/>
            <person name="Briner A.E."/>
            <person name="Felis G.E."/>
            <person name="de Vos W.M."/>
            <person name="Barrangou R."/>
            <person name="Klaenhammer T.R."/>
            <person name="Caufield P.W."/>
            <person name="Cui Y."/>
            <person name="Zhang H."/>
            <person name="O'Toole P.W."/>
        </authorList>
    </citation>
    <scope>NUCLEOTIDE SEQUENCE [LARGE SCALE GENOMIC DNA]</scope>
    <source>
        <strain evidence="2 3">DSM 21051</strain>
    </source>
</reference>
<dbReference type="PANTHER" id="PTHR40076">
    <property type="entry name" value="MEMBRANE PROTEIN-RELATED"/>
    <property type="match status" value="1"/>
</dbReference>
<dbReference type="Pfam" id="PF06161">
    <property type="entry name" value="DUF975"/>
    <property type="match status" value="1"/>
</dbReference>
<evidence type="ECO:0000256" key="1">
    <source>
        <dbReference type="SAM" id="Phobius"/>
    </source>
</evidence>
<accession>A0A0R2DAX8</accession>
<gene>
    <name evidence="2" type="ORF">FC19_GL001947</name>
</gene>
<protein>
    <recommendedName>
        <fullName evidence="4">Integral membrane protein</fullName>
    </recommendedName>
</protein>
<name>A0A0R2DAX8_9LACO</name>
<sequence length="252" mass="28877">MKSRRELKKEVKDIFRGNWGQAIKLTIIPVAFQILLSMLVAAVVLVVLYLVSQYGSGSEMSTISNDNSVSNSGNSFGSSFAGLFMTMLIVGINFTFLDWLRTKNADFKVLKGAFSVFSKRYFIAVLVLYILISVFTLLWSLLFIVPGIIKSLSYSQTYLIYKDLSEQDNEDTNYLDYITKSRKLMNGHKLEFFVLKLSFIGWDVLALLTFGIGYIWLTPYKTATYVSFYKNLVEEQKPEFYSKNDEPIIVKY</sequence>
<dbReference type="PATRIC" id="fig|1423725.3.peg.1998"/>
<dbReference type="RefSeq" id="WP_057875225.1">
    <property type="nucleotide sequence ID" value="NZ_AYZD01000004.1"/>
</dbReference>
<feature type="transmembrane region" description="Helical" evidence="1">
    <location>
        <begin position="121"/>
        <end position="149"/>
    </location>
</feature>
<dbReference type="OrthoDB" id="9784844at2"/>
<dbReference type="EMBL" id="AYZD01000004">
    <property type="protein sequence ID" value="KRM97299.1"/>
    <property type="molecule type" value="Genomic_DNA"/>
</dbReference>
<dbReference type="AlphaFoldDB" id="A0A0R2DAX8"/>
<proteinExistence type="predicted"/>